<dbReference type="EMBL" id="ML208288">
    <property type="protein sequence ID" value="TFK72145.1"/>
    <property type="molecule type" value="Genomic_DNA"/>
</dbReference>
<evidence type="ECO:0000313" key="1">
    <source>
        <dbReference type="EMBL" id="TFK72145.1"/>
    </source>
</evidence>
<proteinExistence type="predicted"/>
<reference evidence="1 2" key="1">
    <citation type="journal article" date="2019" name="Nat. Ecol. Evol.">
        <title>Megaphylogeny resolves global patterns of mushroom evolution.</title>
        <authorList>
            <person name="Varga T."/>
            <person name="Krizsan K."/>
            <person name="Foldi C."/>
            <person name="Dima B."/>
            <person name="Sanchez-Garcia M."/>
            <person name="Sanchez-Ramirez S."/>
            <person name="Szollosi G.J."/>
            <person name="Szarkandi J.G."/>
            <person name="Papp V."/>
            <person name="Albert L."/>
            <person name="Andreopoulos W."/>
            <person name="Angelini C."/>
            <person name="Antonin V."/>
            <person name="Barry K.W."/>
            <person name="Bougher N.L."/>
            <person name="Buchanan P."/>
            <person name="Buyck B."/>
            <person name="Bense V."/>
            <person name="Catcheside P."/>
            <person name="Chovatia M."/>
            <person name="Cooper J."/>
            <person name="Damon W."/>
            <person name="Desjardin D."/>
            <person name="Finy P."/>
            <person name="Geml J."/>
            <person name="Haridas S."/>
            <person name="Hughes K."/>
            <person name="Justo A."/>
            <person name="Karasinski D."/>
            <person name="Kautmanova I."/>
            <person name="Kiss B."/>
            <person name="Kocsube S."/>
            <person name="Kotiranta H."/>
            <person name="LaButti K.M."/>
            <person name="Lechner B.E."/>
            <person name="Liimatainen K."/>
            <person name="Lipzen A."/>
            <person name="Lukacs Z."/>
            <person name="Mihaltcheva S."/>
            <person name="Morgado L.N."/>
            <person name="Niskanen T."/>
            <person name="Noordeloos M.E."/>
            <person name="Ohm R.A."/>
            <person name="Ortiz-Santana B."/>
            <person name="Ovrebo C."/>
            <person name="Racz N."/>
            <person name="Riley R."/>
            <person name="Savchenko A."/>
            <person name="Shiryaev A."/>
            <person name="Soop K."/>
            <person name="Spirin V."/>
            <person name="Szebenyi C."/>
            <person name="Tomsovsky M."/>
            <person name="Tulloss R.E."/>
            <person name="Uehling J."/>
            <person name="Grigoriev I.V."/>
            <person name="Vagvolgyi C."/>
            <person name="Papp T."/>
            <person name="Martin F.M."/>
            <person name="Miettinen O."/>
            <person name="Hibbett D.S."/>
            <person name="Nagy L.G."/>
        </authorList>
    </citation>
    <scope>NUCLEOTIDE SEQUENCE [LARGE SCALE GENOMIC DNA]</scope>
    <source>
        <strain evidence="1 2">NL-1719</strain>
    </source>
</reference>
<accession>A0ACD3B272</accession>
<protein>
    <submittedName>
        <fullName evidence="1">DUF298-domain-containing protein</fullName>
    </submittedName>
</protein>
<name>A0ACD3B272_9AGAR</name>
<keyword evidence="2" id="KW-1185">Reference proteome</keyword>
<sequence>MTPTPSLLKPEPYTPQRALYLFKNYADSDNPNVIGPEGFERLCAEAEIPMEGAMPLLLAWQMNASEMAKLTKEEWVKGTDIFKLSSLSALATALADLESLLIRNQKPLERSNKKDPYDRTQYWKYADDTKGAFHKFYTFCYNLVKPPQSRNIDMETSMAFWSVLLVPKYPIMTEVLEFINEKGSYKATNKDLWTMMLEFCTTVQPSLTDYESDGAWPTLLDDFVTWKRDKSSNGRPGNAMEH</sequence>
<dbReference type="Proteomes" id="UP000308600">
    <property type="component" value="Unassembled WGS sequence"/>
</dbReference>
<evidence type="ECO:0000313" key="2">
    <source>
        <dbReference type="Proteomes" id="UP000308600"/>
    </source>
</evidence>
<organism evidence="1 2">
    <name type="scientific">Pluteus cervinus</name>
    <dbReference type="NCBI Taxonomy" id="181527"/>
    <lineage>
        <taxon>Eukaryota</taxon>
        <taxon>Fungi</taxon>
        <taxon>Dikarya</taxon>
        <taxon>Basidiomycota</taxon>
        <taxon>Agaricomycotina</taxon>
        <taxon>Agaricomycetes</taxon>
        <taxon>Agaricomycetidae</taxon>
        <taxon>Agaricales</taxon>
        <taxon>Pluteineae</taxon>
        <taxon>Pluteaceae</taxon>
        <taxon>Pluteus</taxon>
    </lineage>
</organism>
<gene>
    <name evidence="1" type="ORF">BDN72DRAFT_869596</name>
</gene>